<evidence type="ECO:0000256" key="1">
    <source>
        <dbReference type="ARBA" id="ARBA00023015"/>
    </source>
</evidence>
<dbReference type="InterPro" id="IPR036390">
    <property type="entry name" value="WH_DNA-bd_sf"/>
</dbReference>
<dbReference type="Pfam" id="PF07729">
    <property type="entry name" value="FCD"/>
    <property type="match status" value="1"/>
</dbReference>
<dbReference type="InterPro" id="IPR036388">
    <property type="entry name" value="WH-like_DNA-bd_sf"/>
</dbReference>
<dbReference type="PROSITE" id="PS50949">
    <property type="entry name" value="HTH_GNTR"/>
    <property type="match status" value="1"/>
</dbReference>
<feature type="domain" description="HTH gntR-type" evidence="5">
    <location>
        <begin position="20"/>
        <end position="87"/>
    </location>
</feature>
<dbReference type="GO" id="GO:0003677">
    <property type="term" value="F:DNA binding"/>
    <property type="evidence" value="ECO:0007669"/>
    <property type="project" value="UniProtKB-KW"/>
</dbReference>
<protein>
    <submittedName>
        <fullName evidence="6">FCD domain-containing protein</fullName>
    </submittedName>
</protein>
<comment type="caution">
    <text evidence="6">The sequence shown here is derived from an EMBL/GenBank/DDBJ whole genome shotgun (WGS) entry which is preliminary data.</text>
</comment>
<dbReference type="SMART" id="SM00895">
    <property type="entry name" value="FCD"/>
    <property type="match status" value="1"/>
</dbReference>
<dbReference type="PANTHER" id="PTHR43537:SF49">
    <property type="entry name" value="TRANSCRIPTIONAL REGULATORY PROTEIN"/>
    <property type="match status" value="1"/>
</dbReference>
<dbReference type="GO" id="GO:0003700">
    <property type="term" value="F:DNA-binding transcription factor activity"/>
    <property type="evidence" value="ECO:0007669"/>
    <property type="project" value="InterPro"/>
</dbReference>
<dbReference type="CDD" id="cd07377">
    <property type="entry name" value="WHTH_GntR"/>
    <property type="match status" value="1"/>
</dbReference>
<evidence type="ECO:0000259" key="5">
    <source>
        <dbReference type="PROSITE" id="PS50949"/>
    </source>
</evidence>
<dbReference type="SUPFAM" id="SSF48008">
    <property type="entry name" value="GntR ligand-binding domain-like"/>
    <property type="match status" value="1"/>
</dbReference>
<evidence type="ECO:0000256" key="2">
    <source>
        <dbReference type="ARBA" id="ARBA00023125"/>
    </source>
</evidence>
<dbReference type="SUPFAM" id="SSF46785">
    <property type="entry name" value="Winged helix' DNA-binding domain"/>
    <property type="match status" value="1"/>
</dbReference>
<reference evidence="6 7" key="1">
    <citation type="journal article" date="2019" name="Nat. Commun.">
        <title>The antimicrobial potential of Streptomyces from insect microbiomes.</title>
        <authorList>
            <person name="Chevrette M.G."/>
            <person name="Carlson C.M."/>
            <person name="Ortega H.E."/>
            <person name="Thomas C."/>
            <person name="Ananiev G.E."/>
            <person name="Barns K.J."/>
            <person name="Book A.J."/>
            <person name="Cagnazzo J."/>
            <person name="Carlos C."/>
            <person name="Flanigan W."/>
            <person name="Grubbs K.J."/>
            <person name="Horn H.A."/>
            <person name="Hoffmann F.M."/>
            <person name="Klassen J.L."/>
            <person name="Knack J.J."/>
            <person name="Lewin G.R."/>
            <person name="McDonald B.R."/>
            <person name="Muller L."/>
            <person name="Melo W.G.P."/>
            <person name="Pinto-Tomas A.A."/>
            <person name="Schmitz A."/>
            <person name="Wendt-Pienkowski E."/>
            <person name="Wildman S."/>
            <person name="Zhao M."/>
            <person name="Zhang F."/>
            <person name="Bugni T.S."/>
            <person name="Andes D.R."/>
            <person name="Pupo M.T."/>
            <person name="Currie C.R."/>
        </authorList>
    </citation>
    <scope>NUCLEOTIDE SEQUENCE [LARGE SCALE GENOMIC DNA]</scope>
    <source>
        <strain evidence="6 7">SID5840</strain>
    </source>
</reference>
<evidence type="ECO:0000256" key="4">
    <source>
        <dbReference type="SAM" id="MobiDB-lite"/>
    </source>
</evidence>
<feature type="region of interest" description="Disordered" evidence="4">
    <location>
        <begin position="1"/>
        <end position="21"/>
    </location>
</feature>
<organism evidence="6 7">
    <name type="scientific">Nocardiopsis alba</name>
    <dbReference type="NCBI Taxonomy" id="53437"/>
    <lineage>
        <taxon>Bacteria</taxon>
        <taxon>Bacillati</taxon>
        <taxon>Actinomycetota</taxon>
        <taxon>Actinomycetes</taxon>
        <taxon>Streptosporangiales</taxon>
        <taxon>Nocardiopsidaceae</taxon>
        <taxon>Nocardiopsis</taxon>
    </lineage>
</organism>
<keyword evidence="2" id="KW-0238">DNA-binding</keyword>
<dbReference type="InterPro" id="IPR011711">
    <property type="entry name" value="GntR_C"/>
</dbReference>
<dbReference type="Proteomes" id="UP000467124">
    <property type="component" value="Unassembled WGS sequence"/>
</dbReference>
<dbReference type="RefSeq" id="WP_017535018.1">
    <property type="nucleotide sequence ID" value="NZ_BAZE01000007.1"/>
</dbReference>
<proteinExistence type="predicted"/>
<gene>
    <name evidence="6" type="ORF">GTW20_03590</name>
</gene>
<keyword evidence="3" id="KW-0804">Transcription</keyword>
<accession>A0A7K2IN36</accession>
<evidence type="ECO:0000256" key="3">
    <source>
        <dbReference type="ARBA" id="ARBA00023163"/>
    </source>
</evidence>
<dbReference type="GeneID" id="91392224"/>
<dbReference type="InterPro" id="IPR008920">
    <property type="entry name" value="TF_FadR/GntR_C"/>
</dbReference>
<dbReference type="Gene3D" id="1.10.10.10">
    <property type="entry name" value="Winged helix-like DNA-binding domain superfamily/Winged helix DNA-binding domain"/>
    <property type="match status" value="1"/>
</dbReference>
<dbReference type="SMART" id="SM00345">
    <property type="entry name" value="HTH_GNTR"/>
    <property type="match status" value="1"/>
</dbReference>
<dbReference type="PANTHER" id="PTHR43537">
    <property type="entry name" value="TRANSCRIPTIONAL REGULATOR, GNTR FAMILY"/>
    <property type="match status" value="1"/>
</dbReference>
<name>A0A7K2IN36_9ACTN</name>
<sequence length="227" mass="24369">MSASGSGETAGLPRTGRPPTSKAEYVHETLRHEIVNGVHPPGASVNQDEVATRLGVSITPVREALRRLESDGLVTYRAHHGATVSALGVEAAEELRQLRAAVEGLSARLAAQRITDAQLAELTEVHDRMVSGRESADSQDLARDSHLFHQMVADVGGPAFLGGHVRSLRRNNPILETVSRWKDPARATLYLNAHGRMLEAFAQRDGAEAERLMAEHILASPGGNGSD</sequence>
<dbReference type="AlphaFoldDB" id="A0A7K2IN36"/>
<keyword evidence="1" id="KW-0805">Transcription regulation</keyword>
<evidence type="ECO:0000313" key="7">
    <source>
        <dbReference type="Proteomes" id="UP000467124"/>
    </source>
</evidence>
<dbReference type="Gene3D" id="1.20.120.530">
    <property type="entry name" value="GntR ligand-binding domain-like"/>
    <property type="match status" value="1"/>
</dbReference>
<evidence type="ECO:0000313" key="6">
    <source>
        <dbReference type="EMBL" id="MYR31369.1"/>
    </source>
</evidence>
<dbReference type="EMBL" id="WWHY01000001">
    <property type="protein sequence ID" value="MYR31369.1"/>
    <property type="molecule type" value="Genomic_DNA"/>
</dbReference>
<dbReference type="Pfam" id="PF00392">
    <property type="entry name" value="GntR"/>
    <property type="match status" value="1"/>
</dbReference>
<dbReference type="InterPro" id="IPR000524">
    <property type="entry name" value="Tscrpt_reg_HTH_GntR"/>
</dbReference>